<proteinExistence type="predicted"/>
<sequence length="71" mass="7585">MNARFDPLFAIHASPEAIELAIREADATSRRYADKASALRGLLDVRHGQIAAGEWPPKTDQAATRGGPVGT</sequence>
<name>L7F7S7_STRT8</name>
<evidence type="ECO:0000256" key="1">
    <source>
        <dbReference type="SAM" id="MobiDB-lite"/>
    </source>
</evidence>
<evidence type="ECO:0000313" key="2">
    <source>
        <dbReference type="EMBL" id="ELP67638.1"/>
    </source>
</evidence>
<comment type="caution">
    <text evidence="2">The sequence shown here is derived from an EMBL/GenBank/DDBJ whole genome shotgun (WGS) entry which is preliminary data.</text>
</comment>
<accession>L7F7S7</accession>
<dbReference type="RefSeq" id="WP_006377164.1">
    <property type="nucleotide sequence ID" value="NZ_AEJB01000272.1"/>
</dbReference>
<gene>
    <name evidence="2" type="ORF">STRTUCAR8_08609</name>
</gene>
<reference evidence="2 3" key="1">
    <citation type="journal article" date="2011" name="Plasmid">
        <title>Streptomyces turgidiscabies Car8 contains a modular pathogenicity island that shares virulence genes with other actinobacterial plant pathogens.</title>
        <authorList>
            <person name="Huguet-Tapia J.C."/>
            <person name="Badger J.H."/>
            <person name="Loria R."/>
            <person name="Pettis G.S."/>
        </authorList>
    </citation>
    <scope>NUCLEOTIDE SEQUENCE [LARGE SCALE GENOMIC DNA]</scope>
    <source>
        <strain evidence="2 3">Car8</strain>
    </source>
</reference>
<organism evidence="2 3">
    <name type="scientific">Streptomyces turgidiscabies (strain Car8)</name>
    <dbReference type="NCBI Taxonomy" id="698760"/>
    <lineage>
        <taxon>Bacteria</taxon>
        <taxon>Bacillati</taxon>
        <taxon>Actinomycetota</taxon>
        <taxon>Actinomycetes</taxon>
        <taxon>Kitasatosporales</taxon>
        <taxon>Streptomycetaceae</taxon>
        <taxon>Streptomyces</taxon>
    </lineage>
</organism>
<protein>
    <submittedName>
        <fullName evidence="2">Uncharacterized protein</fullName>
    </submittedName>
</protein>
<keyword evidence="3" id="KW-1185">Reference proteome</keyword>
<dbReference type="PATRIC" id="fig|698760.3.peg.3623"/>
<dbReference type="Proteomes" id="UP000010931">
    <property type="component" value="Unassembled WGS sequence"/>
</dbReference>
<dbReference type="AlphaFoldDB" id="L7F7S7"/>
<dbReference type="EMBL" id="AEJB01000272">
    <property type="protein sequence ID" value="ELP67638.1"/>
    <property type="molecule type" value="Genomic_DNA"/>
</dbReference>
<evidence type="ECO:0000313" key="3">
    <source>
        <dbReference type="Proteomes" id="UP000010931"/>
    </source>
</evidence>
<feature type="region of interest" description="Disordered" evidence="1">
    <location>
        <begin position="51"/>
        <end position="71"/>
    </location>
</feature>